<accession>A0A067E373</accession>
<dbReference type="STRING" id="2711.A0A067E373"/>
<dbReference type="PANTHER" id="PTHR33021:SF49">
    <property type="entry name" value="EARLY NODULIN-LIKE PROTEIN 21"/>
    <property type="match status" value="1"/>
</dbReference>
<dbReference type="FunFam" id="2.60.40.420:FF:000010">
    <property type="entry name" value="Early nodulin-like protein 1"/>
    <property type="match status" value="1"/>
</dbReference>
<dbReference type="CDD" id="cd11019">
    <property type="entry name" value="OsENODL1_like"/>
    <property type="match status" value="1"/>
</dbReference>
<feature type="domain" description="Phytocyanin" evidence="11">
    <location>
        <begin position="35"/>
        <end position="137"/>
    </location>
</feature>
<evidence type="ECO:0000256" key="10">
    <source>
        <dbReference type="SAM" id="Phobius"/>
    </source>
</evidence>
<dbReference type="PANTHER" id="PTHR33021">
    <property type="entry name" value="BLUE COPPER PROTEIN"/>
    <property type="match status" value="1"/>
</dbReference>
<keyword evidence="2" id="KW-1003">Cell membrane</keyword>
<evidence type="ECO:0000256" key="8">
    <source>
        <dbReference type="ARBA" id="ARBA00023288"/>
    </source>
</evidence>
<keyword evidence="13" id="KW-1185">Reference proteome</keyword>
<keyword evidence="6" id="KW-1015">Disulfide bond</keyword>
<comment type="subcellular location">
    <subcellularLocation>
        <location evidence="1">Cell membrane</location>
        <topology evidence="1">Lipid-anchor</topology>
        <topology evidence="1">GPI-anchor</topology>
    </subcellularLocation>
</comment>
<dbReference type="EMBL" id="KK785240">
    <property type="protein sequence ID" value="KDO45672.1"/>
    <property type="molecule type" value="Genomic_DNA"/>
</dbReference>
<evidence type="ECO:0000313" key="12">
    <source>
        <dbReference type="EMBL" id="KDO45672.1"/>
    </source>
</evidence>
<feature type="transmembrane region" description="Helical" evidence="10">
    <location>
        <begin position="12"/>
        <end position="30"/>
    </location>
</feature>
<evidence type="ECO:0000256" key="9">
    <source>
        <dbReference type="ARBA" id="ARBA00035011"/>
    </source>
</evidence>
<keyword evidence="8" id="KW-0449">Lipoprotein</keyword>
<keyword evidence="10" id="KW-1133">Transmembrane helix</keyword>
<organism evidence="12 13">
    <name type="scientific">Citrus sinensis</name>
    <name type="common">Sweet orange</name>
    <name type="synonym">Citrus aurantium var. sinensis</name>
    <dbReference type="NCBI Taxonomy" id="2711"/>
    <lineage>
        <taxon>Eukaryota</taxon>
        <taxon>Viridiplantae</taxon>
        <taxon>Streptophyta</taxon>
        <taxon>Embryophyta</taxon>
        <taxon>Tracheophyta</taxon>
        <taxon>Spermatophyta</taxon>
        <taxon>Magnoliopsida</taxon>
        <taxon>eudicotyledons</taxon>
        <taxon>Gunneridae</taxon>
        <taxon>Pentapetalae</taxon>
        <taxon>rosids</taxon>
        <taxon>malvids</taxon>
        <taxon>Sapindales</taxon>
        <taxon>Rutaceae</taxon>
        <taxon>Aurantioideae</taxon>
        <taxon>Citrus</taxon>
    </lineage>
</organism>
<dbReference type="Gene3D" id="2.60.40.420">
    <property type="entry name" value="Cupredoxins - blue copper proteins"/>
    <property type="match status" value="1"/>
</dbReference>
<dbReference type="KEGG" id="cit:102622515"/>
<keyword evidence="7" id="KW-0325">Glycoprotein</keyword>
<evidence type="ECO:0000256" key="3">
    <source>
        <dbReference type="ARBA" id="ARBA00022622"/>
    </source>
</evidence>
<dbReference type="SUPFAM" id="SSF49503">
    <property type="entry name" value="Cupredoxins"/>
    <property type="match status" value="1"/>
</dbReference>
<dbReference type="InterPro" id="IPR041846">
    <property type="entry name" value="ENL_dom"/>
</dbReference>
<reference evidence="12 13" key="1">
    <citation type="submission" date="2014-04" db="EMBL/GenBank/DDBJ databases">
        <authorList>
            <consortium name="International Citrus Genome Consortium"/>
            <person name="Gmitter F."/>
            <person name="Chen C."/>
            <person name="Farmerie W."/>
            <person name="Harkins T."/>
            <person name="Desany B."/>
            <person name="Mohiuddin M."/>
            <person name="Kodira C."/>
            <person name="Borodovsky M."/>
            <person name="Lomsadze A."/>
            <person name="Burns P."/>
            <person name="Jenkins J."/>
            <person name="Prochnik S."/>
            <person name="Shu S."/>
            <person name="Chapman J."/>
            <person name="Pitluck S."/>
            <person name="Schmutz J."/>
            <person name="Rokhsar D."/>
        </authorList>
    </citation>
    <scope>NUCLEOTIDE SEQUENCE</scope>
</reference>
<sequence>MAATTNDFSKNSVNLTLLLLAIIISSIHHLPVHSLEFQVGGNRGWVVPPANDSKIYNDWASENRFQVGDTIRFKYKKDSVMEVTDKEYKKCNSTHPIFFSNTGNTAFRLDHPGPFYFISGASGHCEKGQRMIIKVMYHEESSPSTGDDHGHKSSASPAAVLALAVSKLAIVQFLLLLCTTASYLY</sequence>
<evidence type="ECO:0000256" key="2">
    <source>
        <dbReference type="ARBA" id="ARBA00022475"/>
    </source>
</evidence>
<evidence type="ECO:0000256" key="6">
    <source>
        <dbReference type="ARBA" id="ARBA00023157"/>
    </source>
</evidence>
<keyword evidence="4" id="KW-0732">Signal</keyword>
<dbReference type="GO" id="GO:0098552">
    <property type="term" value="C:side of membrane"/>
    <property type="evidence" value="ECO:0007669"/>
    <property type="project" value="UniProtKB-KW"/>
</dbReference>
<feature type="transmembrane region" description="Helical" evidence="10">
    <location>
        <begin position="159"/>
        <end position="184"/>
    </location>
</feature>
<dbReference type="GO" id="GO:0009055">
    <property type="term" value="F:electron transfer activity"/>
    <property type="evidence" value="ECO:0007669"/>
    <property type="project" value="InterPro"/>
</dbReference>
<evidence type="ECO:0000259" key="11">
    <source>
        <dbReference type="PROSITE" id="PS51485"/>
    </source>
</evidence>
<dbReference type="GO" id="GO:0005886">
    <property type="term" value="C:plasma membrane"/>
    <property type="evidence" value="ECO:0000318"/>
    <property type="project" value="GO_Central"/>
</dbReference>
<protein>
    <recommendedName>
        <fullName evidence="11">Phytocyanin domain-containing protein</fullName>
    </recommendedName>
</protein>
<keyword evidence="3" id="KW-0336">GPI-anchor</keyword>
<proteinExistence type="inferred from homology"/>
<name>A0A067E373_CITSI</name>
<dbReference type="PROSITE" id="PS51485">
    <property type="entry name" value="PHYTOCYANIN"/>
    <property type="match status" value="1"/>
</dbReference>
<evidence type="ECO:0000256" key="5">
    <source>
        <dbReference type="ARBA" id="ARBA00023136"/>
    </source>
</evidence>
<dbReference type="InterPro" id="IPR039391">
    <property type="entry name" value="Phytocyanin-like"/>
</dbReference>
<dbReference type="InterPro" id="IPR008972">
    <property type="entry name" value="Cupredoxin"/>
</dbReference>
<dbReference type="Pfam" id="PF02298">
    <property type="entry name" value="Cu_bind_like"/>
    <property type="match status" value="1"/>
</dbReference>
<dbReference type="AlphaFoldDB" id="A0A067E373"/>
<dbReference type="Proteomes" id="UP000027120">
    <property type="component" value="Unassembled WGS sequence"/>
</dbReference>
<comment type="similarity">
    <text evidence="9">Belongs to the early nodulin-like (ENODL) family.</text>
</comment>
<dbReference type="PaxDb" id="2711-XP_006470112.1"/>
<evidence type="ECO:0000256" key="4">
    <source>
        <dbReference type="ARBA" id="ARBA00022729"/>
    </source>
</evidence>
<evidence type="ECO:0000313" key="13">
    <source>
        <dbReference type="Proteomes" id="UP000027120"/>
    </source>
</evidence>
<dbReference type="eggNOG" id="ENOG502S114">
    <property type="taxonomic scope" value="Eukaryota"/>
</dbReference>
<evidence type="ECO:0000256" key="7">
    <source>
        <dbReference type="ARBA" id="ARBA00023180"/>
    </source>
</evidence>
<keyword evidence="10" id="KW-0812">Transmembrane</keyword>
<dbReference type="InterPro" id="IPR003245">
    <property type="entry name" value="Phytocyanin_dom"/>
</dbReference>
<dbReference type="SMR" id="A0A067E373"/>
<evidence type="ECO:0000256" key="1">
    <source>
        <dbReference type="ARBA" id="ARBA00004609"/>
    </source>
</evidence>
<gene>
    <name evidence="12" type="ORF">CISIN_1g038631mg</name>
</gene>
<keyword evidence="5 10" id="KW-0472">Membrane</keyword>